<comment type="caution">
    <text evidence="2">The sequence shown here is derived from an EMBL/GenBank/DDBJ whole genome shotgun (WGS) entry which is preliminary data.</text>
</comment>
<accession>A0ABV6YX82</accession>
<feature type="compositionally biased region" description="Basic and acidic residues" evidence="1">
    <location>
        <begin position="30"/>
        <end position="39"/>
    </location>
</feature>
<dbReference type="EMBL" id="JBHPBY010000117">
    <property type="protein sequence ID" value="MFC1850696.1"/>
    <property type="molecule type" value="Genomic_DNA"/>
</dbReference>
<dbReference type="Proteomes" id="UP001594351">
    <property type="component" value="Unassembled WGS sequence"/>
</dbReference>
<organism evidence="2 3">
    <name type="scientific">candidate division CSSED10-310 bacterium</name>
    <dbReference type="NCBI Taxonomy" id="2855610"/>
    <lineage>
        <taxon>Bacteria</taxon>
        <taxon>Bacteria division CSSED10-310</taxon>
    </lineage>
</organism>
<name>A0ABV6YX82_UNCC1</name>
<feature type="region of interest" description="Disordered" evidence="1">
    <location>
        <begin position="23"/>
        <end position="51"/>
    </location>
</feature>
<protein>
    <submittedName>
        <fullName evidence="2">Uncharacterized protein</fullName>
    </submittedName>
</protein>
<evidence type="ECO:0000313" key="3">
    <source>
        <dbReference type="Proteomes" id="UP001594351"/>
    </source>
</evidence>
<keyword evidence="3" id="KW-1185">Reference proteome</keyword>
<evidence type="ECO:0000256" key="1">
    <source>
        <dbReference type="SAM" id="MobiDB-lite"/>
    </source>
</evidence>
<evidence type="ECO:0000313" key="2">
    <source>
        <dbReference type="EMBL" id="MFC1850696.1"/>
    </source>
</evidence>
<sequence>MMHLWQLLQSLFGKIIDKGNENRFGTQETGIHHPEESQHRCSRRNINQLRK</sequence>
<proteinExistence type="predicted"/>
<gene>
    <name evidence="2" type="ORF">ACFL27_10935</name>
</gene>
<reference evidence="2 3" key="1">
    <citation type="submission" date="2024-09" db="EMBL/GenBank/DDBJ databases">
        <title>Laminarin stimulates single cell rates of sulfate reduction while oxygen inhibits transcriptomic activity in coastal marine sediment.</title>
        <authorList>
            <person name="Lindsay M."/>
            <person name="Orcutt B."/>
            <person name="Emerson D."/>
            <person name="Stepanauskas R."/>
            <person name="D'Angelo T."/>
        </authorList>
    </citation>
    <scope>NUCLEOTIDE SEQUENCE [LARGE SCALE GENOMIC DNA]</scope>
    <source>
        <strain evidence="2">SAG AM-311-K15</strain>
    </source>
</reference>